<dbReference type="Proteomes" id="UP000265614">
    <property type="component" value="Unassembled WGS sequence"/>
</dbReference>
<dbReference type="EMBL" id="QZEZ01000001">
    <property type="protein sequence ID" value="RJK98021.1"/>
    <property type="molecule type" value="Genomic_DNA"/>
</dbReference>
<evidence type="ECO:0000313" key="1">
    <source>
        <dbReference type="EMBL" id="RJK98021.1"/>
    </source>
</evidence>
<evidence type="ECO:0000313" key="2">
    <source>
        <dbReference type="Proteomes" id="UP000265614"/>
    </source>
</evidence>
<organism evidence="1 2">
    <name type="scientific">Vallicoccus soli</name>
    <dbReference type="NCBI Taxonomy" id="2339232"/>
    <lineage>
        <taxon>Bacteria</taxon>
        <taxon>Bacillati</taxon>
        <taxon>Actinomycetota</taxon>
        <taxon>Actinomycetes</taxon>
        <taxon>Motilibacterales</taxon>
        <taxon>Vallicoccaceae</taxon>
        <taxon>Vallicoccus</taxon>
    </lineage>
</organism>
<accession>A0A3A3ZMT3</accession>
<name>A0A3A3ZMT3_9ACTN</name>
<keyword evidence="2" id="KW-1185">Reference proteome</keyword>
<protein>
    <submittedName>
        <fullName evidence="1">DUF1059 domain-containing protein</fullName>
    </submittedName>
</protein>
<gene>
    <name evidence="1" type="ORF">D5H78_03460</name>
</gene>
<comment type="caution">
    <text evidence="1">The sequence shown here is derived from an EMBL/GenBank/DDBJ whole genome shotgun (WGS) entry which is preliminary data.</text>
</comment>
<sequence>MRPMLLVTGRAGGGSGGMQRFTCADVEPGCHRVFRADGVHALWAVVAAHLRDVHRRESSPQLAAALQRAVRDAA</sequence>
<dbReference type="AlphaFoldDB" id="A0A3A3ZMT3"/>
<reference evidence="1 2" key="1">
    <citation type="submission" date="2018-09" db="EMBL/GenBank/DDBJ databases">
        <title>YIM 75000 draft genome.</title>
        <authorList>
            <person name="Tang S."/>
            <person name="Feng Y."/>
        </authorList>
    </citation>
    <scope>NUCLEOTIDE SEQUENCE [LARGE SCALE GENOMIC DNA]</scope>
    <source>
        <strain evidence="1 2">YIM 75000</strain>
    </source>
</reference>
<proteinExistence type="predicted"/>
<dbReference type="InterPro" id="IPR009409">
    <property type="entry name" value="DUF1059"/>
</dbReference>
<dbReference type="Pfam" id="PF06348">
    <property type="entry name" value="DUF1059"/>
    <property type="match status" value="1"/>
</dbReference>